<dbReference type="CDD" id="cd18577">
    <property type="entry name" value="ABC_6TM_Pgp_ABCB1_D1_like"/>
    <property type="match status" value="1"/>
</dbReference>
<evidence type="ECO:0000313" key="14">
    <source>
        <dbReference type="Proteomes" id="UP000509510"/>
    </source>
</evidence>
<feature type="transmembrane region" description="Helical" evidence="10">
    <location>
        <begin position="970"/>
        <end position="993"/>
    </location>
</feature>
<evidence type="ECO:0000256" key="10">
    <source>
        <dbReference type="SAM" id="Phobius"/>
    </source>
</evidence>
<dbReference type="Pfam" id="PF00664">
    <property type="entry name" value="ABC_membrane"/>
    <property type="match status" value="2"/>
</dbReference>
<dbReference type="SMART" id="SM00382">
    <property type="entry name" value="AAA"/>
    <property type="match status" value="2"/>
</dbReference>
<comment type="subcellular location">
    <subcellularLocation>
        <location evidence="1">Membrane</location>
        <topology evidence="1">Multi-pass membrane protein</topology>
    </subcellularLocation>
</comment>
<dbReference type="PROSITE" id="PS00211">
    <property type="entry name" value="ABC_TRANSPORTER_1"/>
    <property type="match status" value="2"/>
</dbReference>
<dbReference type="PROSITE" id="PS50929">
    <property type="entry name" value="ABC_TM1F"/>
    <property type="match status" value="2"/>
</dbReference>
<accession>A0A7H8QX93</accession>
<feature type="transmembrane region" description="Helical" evidence="10">
    <location>
        <begin position="786"/>
        <end position="811"/>
    </location>
</feature>
<feature type="transmembrane region" description="Helical" evidence="10">
    <location>
        <begin position="186"/>
        <end position="205"/>
    </location>
</feature>
<dbReference type="CDD" id="cd18578">
    <property type="entry name" value="ABC_6TM_Pgp_ABCB1_D2_like"/>
    <property type="match status" value="1"/>
</dbReference>
<dbReference type="PANTHER" id="PTHR43394">
    <property type="entry name" value="ATP-DEPENDENT PERMEASE MDL1, MITOCHONDRIAL"/>
    <property type="match status" value="1"/>
</dbReference>
<feature type="transmembrane region" description="Helical" evidence="10">
    <location>
        <begin position="211"/>
        <end position="233"/>
    </location>
</feature>
<keyword evidence="4" id="KW-0547">Nucleotide-binding</keyword>
<dbReference type="KEGG" id="trg:TRUGW13939_04535"/>
<dbReference type="EMBL" id="CP055899">
    <property type="protein sequence ID" value="QKX57423.1"/>
    <property type="molecule type" value="Genomic_DNA"/>
</dbReference>
<dbReference type="SUPFAM" id="SSF52540">
    <property type="entry name" value="P-loop containing nucleoside triphosphate hydrolases"/>
    <property type="match status" value="2"/>
</dbReference>
<feature type="transmembrane region" description="Helical" evidence="10">
    <location>
        <begin position="289"/>
        <end position="311"/>
    </location>
</feature>
<dbReference type="InterPro" id="IPR003439">
    <property type="entry name" value="ABC_transporter-like_ATP-bd"/>
</dbReference>
<dbReference type="InterPro" id="IPR017871">
    <property type="entry name" value="ABC_transporter-like_CS"/>
</dbReference>
<evidence type="ECO:0000256" key="2">
    <source>
        <dbReference type="ARBA" id="ARBA00007577"/>
    </source>
</evidence>
<feature type="domain" description="ABC transporter" evidence="11">
    <location>
        <begin position="388"/>
        <end position="630"/>
    </location>
</feature>
<dbReference type="GO" id="GO:0005743">
    <property type="term" value="C:mitochondrial inner membrane"/>
    <property type="evidence" value="ECO:0007669"/>
    <property type="project" value="TreeGrafter"/>
</dbReference>
<evidence type="ECO:0000259" key="12">
    <source>
        <dbReference type="PROSITE" id="PS50929"/>
    </source>
</evidence>
<dbReference type="Gene3D" id="1.20.1560.10">
    <property type="entry name" value="ABC transporter type 1, transmembrane domain"/>
    <property type="match status" value="1"/>
</dbReference>
<name>A0A7H8QX93_TALRU</name>
<feature type="region of interest" description="Disordered" evidence="9">
    <location>
        <begin position="24"/>
        <end position="44"/>
    </location>
</feature>
<dbReference type="PANTHER" id="PTHR43394:SF1">
    <property type="entry name" value="ATP-BINDING CASSETTE SUB-FAMILY B MEMBER 10, MITOCHONDRIAL"/>
    <property type="match status" value="1"/>
</dbReference>
<feature type="domain" description="ABC transporter" evidence="11">
    <location>
        <begin position="1067"/>
        <end position="1313"/>
    </location>
</feature>
<dbReference type="Proteomes" id="UP000509510">
    <property type="component" value="Chromosome II"/>
</dbReference>
<evidence type="ECO:0000256" key="4">
    <source>
        <dbReference type="ARBA" id="ARBA00022741"/>
    </source>
</evidence>
<keyword evidence="14" id="KW-1185">Reference proteome</keyword>
<feature type="domain" description="ABC transmembrane type-1" evidence="12">
    <location>
        <begin position="745"/>
        <end position="1032"/>
    </location>
</feature>
<comment type="similarity">
    <text evidence="2">Belongs to the ABC transporter superfamily. ABCB family. Multidrug resistance exporter (TC 3.A.1.201) subfamily.</text>
</comment>
<evidence type="ECO:0000256" key="5">
    <source>
        <dbReference type="ARBA" id="ARBA00022840"/>
    </source>
</evidence>
<dbReference type="InterPro" id="IPR036640">
    <property type="entry name" value="ABC1_TM_sf"/>
</dbReference>
<dbReference type="GO" id="GO:0015421">
    <property type="term" value="F:ABC-type oligopeptide transporter activity"/>
    <property type="evidence" value="ECO:0007669"/>
    <property type="project" value="TreeGrafter"/>
</dbReference>
<dbReference type="SUPFAM" id="SSF90123">
    <property type="entry name" value="ABC transporter transmembrane region"/>
    <property type="match status" value="2"/>
</dbReference>
<dbReference type="PROSITE" id="PS50893">
    <property type="entry name" value="ABC_TRANSPORTER_2"/>
    <property type="match status" value="2"/>
</dbReference>
<feature type="transmembrane region" description="Helical" evidence="10">
    <location>
        <begin position="891"/>
        <end position="911"/>
    </location>
</feature>
<evidence type="ECO:0000256" key="1">
    <source>
        <dbReference type="ARBA" id="ARBA00004141"/>
    </source>
</evidence>
<feature type="transmembrane region" description="Helical" evidence="10">
    <location>
        <begin position="741"/>
        <end position="766"/>
    </location>
</feature>
<sequence>MRFLRRRSSEDSVDAFGLQQVRKLGTDNKSVDGQQPSEGRPRPEKKFNYFTFLQYASTQDKVLQSVGVLSSMITGAALPIMTIVTGSLTEVFTNASHESAGEFSSQVAQRSLYLVYIGIAVAVSTFVSIFCWMASGEQITRRIRLKYMRAVISQDMGFFDELGTGKIIEKLTKDMNVIQSGLSEKVGLAIAAVSTFFTAMIVALVRYWKLALIMLSVLPTMFLAAGLVSILVAKHSNISLSFNTSASGFASDVFSSPQVAVSMGDTKTLEGPYATDQQEARKSGIKSSFWAGVMLGTIFLALYAAYALAFWQGSRSLLQGAVTTGSVVTILFAIIIAAFSLSQITQYVNIFVSAVSAGREVFEIIHRIPEIDNFSCEGTQLGTITGQIDFQNVTFSYPTRPEMTALDNISLSFPPHKVTALVGRSGSGKSTIVGLLERFYNPTGRVLLDGVSIDSIDLSFLRSQIALVSQEPVLFRGTIFDNISYGFIGTRYENVSSTHKLQLVEHACKEANIYSTIIQLPGAFKAVIGDVVFSGGQKQRLAIARAIVAKPAILILDEATSALDSNSEVAIQNAMENASRGRTTIIIAHRLSTIRNADNIIVLDQGQIQEQGTHMELLQRGGIYKSLVEIQASTKPGITHSGSTARPGPPGGLVSRSGTRISQRSRRSKRNSGRWSVRFSGIWNMDQFVELHDEDQWQAPFTLNEMEAGSVISYPQEDEPMTSMSLLTLFVRLFKFAKPEILYQILGLLGACVAGVVYSLQALVFAKLIDLFSAPSAPKFTTKVDTYSGLFIAIGAVNFFGHLGSTFFLGLCKERMVERVRLEAFRNILRKEIPWFSRNENNVTRLIDLLSGQCETLAKAYGGVLGTILSVSSNLLTASLLSIILNWRLGLVVIIAVPALVGAGFFRWHLISVFDEQTHARGLASAEVVREPVDKIRTVLSLGRHQAVLDEYDQELSVIAKSAYVVCCKFALFFAFSQSLTYLVNAFTIWYGAFLIRRGSLTVFDFFVCFIAITFGAQDAGDAFIRAPNLTEAGNAARSILSLQNNDKQEDATAKRDLMFRPRRGAIFFQNVSFAYPSAPESAILSDINLKIPPNSFFALVGPSGSGKSTIVNLLEQFYQPTSGSIHIDDWALQDYNIVDYRRFVSLVPQEPVLYQGTSIRFNVIMGCSDSSSASSHEVSEEDLHAACRDANILDFILSLPEGFNTMISSGNTFSGGQRQRLALARALVRKPKFLILDEATSALDTESEQMIQKTIYKAVREQGITVIAVAHRLSTIKSADCICVLDKGKVQEMGTHDTLVAKKGLYAELAAAQRA</sequence>
<dbReference type="Pfam" id="PF00005">
    <property type="entry name" value="ABC_tran"/>
    <property type="match status" value="2"/>
</dbReference>
<evidence type="ECO:0000313" key="13">
    <source>
        <dbReference type="EMBL" id="QKX57423.1"/>
    </source>
</evidence>
<evidence type="ECO:0000256" key="7">
    <source>
        <dbReference type="ARBA" id="ARBA00023136"/>
    </source>
</evidence>
<gene>
    <name evidence="13" type="ORF">TRUGW13939_04535</name>
</gene>
<feature type="domain" description="ABC transmembrane type-1" evidence="12">
    <location>
        <begin position="66"/>
        <end position="353"/>
    </location>
</feature>
<protein>
    <recommendedName>
        <fullName evidence="8">ABC multidrug transporter MDR2</fullName>
    </recommendedName>
</protein>
<evidence type="ECO:0000256" key="6">
    <source>
        <dbReference type="ARBA" id="ARBA00022989"/>
    </source>
</evidence>
<dbReference type="InterPro" id="IPR039421">
    <property type="entry name" value="Type_1_exporter"/>
</dbReference>
<dbReference type="GO" id="GO:0090374">
    <property type="term" value="P:oligopeptide export from mitochondrion"/>
    <property type="evidence" value="ECO:0007669"/>
    <property type="project" value="TreeGrafter"/>
</dbReference>
<feature type="transmembrane region" description="Helical" evidence="10">
    <location>
        <begin position="113"/>
        <end position="134"/>
    </location>
</feature>
<dbReference type="InterPro" id="IPR003593">
    <property type="entry name" value="AAA+_ATPase"/>
</dbReference>
<reference evidence="14" key="1">
    <citation type="submission" date="2020-06" db="EMBL/GenBank/DDBJ databases">
        <title>A chromosome-scale genome assembly of Talaromyces rugulosus W13939.</title>
        <authorList>
            <person name="Wang B."/>
            <person name="Guo L."/>
            <person name="Ye K."/>
            <person name="Wang L."/>
        </authorList>
    </citation>
    <scope>NUCLEOTIDE SEQUENCE [LARGE SCALE GENOMIC DNA]</scope>
    <source>
        <strain evidence="14">W13939</strain>
    </source>
</reference>
<feature type="compositionally biased region" description="Polar residues" evidence="9">
    <location>
        <begin position="635"/>
        <end position="644"/>
    </location>
</feature>
<evidence type="ECO:0000256" key="3">
    <source>
        <dbReference type="ARBA" id="ARBA00022692"/>
    </source>
</evidence>
<feature type="transmembrane region" description="Helical" evidence="10">
    <location>
        <begin position="317"/>
        <end position="341"/>
    </location>
</feature>
<dbReference type="GO" id="GO:0005524">
    <property type="term" value="F:ATP binding"/>
    <property type="evidence" value="ECO:0007669"/>
    <property type="project" value="UniProtKB-KW"/>
</dbReference>
<feature type="transmembrane region" description="Helical" evidence="10">
    <location>
        <begin position="62"/>
        <end position="84"/>
    </location>
</feature>
<keyword evidence="5" id="KW-0067">ATP-binding</keyword>
<dbReference type="FunFam" id="3.40.50.300:FF:001797">
    <property type="entry name" value="ABC transporter, putative"/>
    <property type="match status" value="1"/>
</dbReference>
<dbReference type="FunFam" id="3.40.50.300:FF:000913">
    <property type="entry name" value="ABC multidrug transporter SitT"/>
    <property type="match status" value="1"/>
</dbReference>
<evidence type="ECO:0000259" key="11">
    <source>
        <dbReference type="PROSITE" id="PS50893"/>
    </source>
</evidence>
<feature type="region of interest" description="Disordered" evidence="9">
    <location>
        <begin position="635"/>
        <end position="669"/>
    </location>
</feature>
<keyword evidence="7 10" id="KW-0472">Membrane</keyword>
<dbReference type="InterPro" id="IPR011527">
    <property type="entry name" value="ABC1_TM_dom"/>
</dbReference>
<dbReference type="Gene3D" id="3.40.50.300">
    <property type="entry name" value="P-loop containing nucleotide triphosphate hydrolases"/>
    <property type="match status" value="2"/>
</dbReference>
<dbReference type="GO" id="GO:0016887">
    <property type="term" value="F:ATP hydrolysis activity"/>
    <property type="evidence" value="ECO:0007669"/>
    <property type="project" value="InterPro"/>
</dbReference>
<keyword evidence="6 10" id="KW-1133">Transmembrane helix</keyword>
<dbReference type="GeneID" id="55992036"/>
<keyword evidence="3 10" id="KW-0812">Transmembrane</keyword>
<organism evidence="13 14">
    <name type="scientific">Talaromyces rugulosus</name>
    <name type="common">Penicillium rugulosum</name>
    <dbReference type="NCBI Taxonomy" id="121627"/>
    <lineage>
        <taxon>Eukaryota</taxon>
        <taxon>Fungi</taxon>
        <taxon>Dikarya</taxon>
        <taxon>Ascomycota</taxon>
        <taxon>Pezizomycotina</taxon>
        <taxon>Eurotiomycetes</taxon>
        <taxon>Eurotiomycetidae</taxon>
        <taxon>Eurotiales</taxon>
        <taxon>Trichocomaceae</taxon>
        <taxon>Talaromyces</taxon>
        <taxon>Talaromyces sect. Islandici</taxon>
    </lineage>
</organism>
<evidence type="ECO:0000256" key="9">
    <source>
        <dbReference type="SAM" id="MobiDB-lite"/>
    </source>
</evidence>
<dbReference type="OrthoDB" id="6500128at2759"/>
<evidence type="ECO:0000256" key="8">
    <source>
        <dbReference type="ARBA" id="ARBA00049740"/>
    </source>
</evidence>
<proteinExistence type="inferred from homology"/>
<dbReference type="RefSeq" id="XP_035343601.1">
    <property type="nucleotide sequence ID" value="XM_035487708.1"/>
</dbReference>
<feature type="transmembrane region" description="Helical" evidence="10">
    <location>
        <begin position="860"/>
        <end position="885"/>
    </location>
</feature>
<dbReference type="InterPro" id="IPR027417">
    <property type="entry name" value="P-loop_NTPase"/>
</dbReference>